<dbReference type="EMBL" id="BGZK01001053">
    <property type="protein sequence ID" value="GBP69812.1"/>
    <property type="molecule type" value="Genomic_DNA"/>
</dbReference>
<feature type="region of interest" description="Disordered" evidence="1">
    <location>
        <begin position="1"/>
        <end position="74"/>
    </location>
</feature>
<evidence type="ECO:0000313" key="3">
    <source>
        <dbReference type="Proteomes" id="UP000299102"/>
    </source>
</evidence>
<protein>
    <submittedName>
        <fullName evidence="2">Uncharacterized protein</fullName>
    </submittedName>
</protein>
<organism evidence="2 3">
    <name type="scientific">Eumeta variegata</name>
    <name type="common">Bagworm moth</name>
    <name type="synonym">Eumeta japonica</name>
    <dbReference type="NCBI Taxonomy" id="151549"/>
    <lineage>
        <taxon>Eukaryota</taxon>
        <taxon>Metazoa</taxon>
        <taxon>Ecdysozoa</taxon>
        <taxon>Arthropoda</taxon>
        <taxon>Hexapoda</taxon>
        <taxon>Insecta</taxon>
        <taxon>Pterygota</taxon>
        <taxon>Neoptera</taxon>
        <taxon>Endopterygota</taxon>
        <taxon>Lepidoptera</taxon>
        <taxon>Glossata</taxon>
        <taxon>Ditrysia</taxon>
        <taxon>Tineoidea</taxon>
        <taxon>Psychidae</taxon>
        <taxon>Oiketicinae</taxon>
        <taxon>Eumeta</taxon>
    </lineage>
</organism>
<name>A0A4C1Y4Q7_EUMVA</name>
<comment type="caution">
    <text evidence="2">The sequence shown here is derived from an EMBL/GenBank/DDBJ whole genome shotgun (WGS) entry which is preliminary data.</text>
</comment>
<evidence type="ECO:0000256" key="1">
    <source>
        <dbReference type="SAM" id="MobiDB-lite"/>
    </source>
</evidence>
<proteinExistence type="predicted"/>
<gene>
    <name evidence="2" type="ORF">EVAR_51975_1</name>
</gene>
<evidence type="ECO:0000313" key="2">
    <source>
        <dbReference type="EMBL" id="GBP69812.1"/>
    </source>
</evidence>
<dbReference type="AlphaFoldDB" id="A0A4C1Y4Q7"/>
<keyword evidence="3" id="KW-1185">Reference proteome</keyword>
<dbReference type="Proteomes" id="UP000299102">
    <property type="component" value="Unassembled WGS sequence"/>
</dbReference>
<reference evidence="2 3" key="1">
    <citation type="journal article" date="2019" name="Commun. Biol.">
        <title>The bagworm genome reveals a unique fibroin gene that provides high tensile strength.</title>
        <authorList>
            <person name="Kono N."/>
            <person name="Nakamura H."/>
            <person name="Ohtoshi R."/>
            <person name="Tomita M."/>
            <person name="Numata K."/>
            <person name="Arakawa K."/>
        </authorList>
    </citation>
    <scope>NUCLEOTIDE SEQUENCE [LARGE SCALE GENOMIC DNA]</scope>
</reference>
<accession>A0A4C1Y4Q7</accession>
<sequence length="88" mass="9617">MDSSTRPHFLSRDEPASLSIEARTQRRKKSSLHNFLHSAMANGEHGRRRAAPRPDSLLIGAGDEDAEKPKRPPVAGGAVVRCFISGQQ</sequence>